<reference evidence="2" key="1">
    <citation type="journal article" date="2019" name="Int. J. Syst. Evol. Microbiol.">
        <title>The Global Catalogue of Microorganisms (GCM) 10K type strain sequencing project: providing services to taxonomists for standard genome sequencing and annotation.</title>
        <authorList>
            <consortium name="The Broad Institute Genomics Platform"/>
            <consortium name="The Broad Institute Genome Sequencing Center for Infectious Disease"/>
            <person name="Wu L."/>
            <person name="Ma J."/>
        </authorList>
    </citation>
    <scope>NUCLEOTIDE SEQUENCE [LARGE SCALE GENOMIC DNA]</scope>
    <source>
        <strain evidence="2">JCM 18127</strain>
    </source>
</reference>
<dbReference type="Proteomes" id="UP001500621">
    <property type="component" value="Unassembled WGS sequence"/>
</dbReference>
<accession>A0ABP8X032</accession>
<evidence type="ECO:0008006" key="3">
    <source>
        <dbReference type="Google" id="ProtNLM"/>
    </source>
</evidence>
<name>A0ABP8X032_9ACTN</name>
<dbReference type="EMBL" id="BAABIM010000005">
    <property type="protein sequence ID" value="GAA4696972.1"/>
    <property type="molecule type" value="Genomic_DNA"/>
</dbReference>
<dbReference type="Gene3D" id="3.40.50.1110">
    <property type="entry name" value="SGNH hydrolase"/>
    <property type="match status" value="1"/>
</dbReference>
<dbReference type="SUPFAM" id="SSF52266">
    <property type="entry name" value="SGNH hydrolase"/>
    <property type="match status" value="1"/>
</dbReference>
<proteinExistence type="predicted"/>
<dbReference type="InterPro" id="IPR036514">
    <property type="entry name" value="SGNH_hydro_sf"/>
</dbReference>
<evidence type="ECO:0000313" key="1">
    <source>
        <dbReference type="EMBL" id="GAA4696972.1"/>
    </source>
</evidence>
<protein>
    <recommendedName>
        <fullName evidence="3">SGNH hydrolase-type esterase domain-containing protein</fullName>
    </recommendedName>
</protein>
<gene>
    <name evidence="1" type="ORF">GCM10023226_39260</name>
</gene>
<comment type="caution">
    <text evidence="1">The sequence shown here is derived from an EMBL/GenBank/DDBJ whole genome shotgun (WGS) entry which is preliminary data.</text>
</comment>
<evidence type="ECO:0000313" key="2">
    <source>
        <dbReference type="Proteomes" id="UP001500621"/>
    </source>
</evidence>
<organism evidence="1 2">
    <name type="scientific">Nocardioides nanhaiensis</name>
    <dbReference type="NCBI Taxonomy" id="1476871"/>
    <lineage>
        <taxon>Bacteria</taxon>
        <taxon>Bacillati</taxon>
        <taxon>Actinomycetota</taxon>
        <taxon>Actinomycetes</taxon>
        <taxon>Propionibacteriales</taxon>
        <taxon>Nocardioidaceae</taxon>
        <taxon>Nocardioides</taxon>
    </lineage>
</organism>
<keyword evidence="2" id="KW-1185">Reference proteome</keyword>
<dbReference type="RefSeq" id="WP_345271265.1">
    <property type="nucleotide sequence ID" value="NZ_BAABIM010000005.1"/>
</dbReference>
<sequence length="379" mass="40184">MLPAAVVLVVLVGLLGAAQHGREAVAPRATPQAAMSRVDGDVDQATCRLLGRVWGDGGCRRDRCLRAVDTVRPAANAEVCLRGGPGGAQYGNPVPEATCRALHRRFLPEVNLCAAVADRSRPLVRRAAPCVAPRTTYVVHSEREGDWDECVAPQVANRLERLALRSGTPVGAYIALRSRNLCALRPGFEFRAGQCRATPAGGAARAAVGATPQGVLLLGDSVAWRAADELGALRPAWRVDAVPGRLVQALPGRLARQLRTGGVPSTLVVALGTNPGHHWVLDDYLDAVAVLPESTRIVWVLPHRETQQTATNTAYAIAEVSRVQRAMAGAAAARPGSCLAEWGDEVARSPELLVDGVHPTREGEQVWAQLVTRAVDSCA</sequence>